<accession>A0A8E2E9Q6</accession>
<gene>
    <name evidence="1" type="ORF">K432DRAFT_53686</name>
</gene>
<evidence type="ECO:0000313" key="2">
    <source>
        <dbReference type="Proteomes" id="UP000250266"/>
    </source>
</evidence>
<sequence length="140" mass="15429">MSASARHSLLIRVVGISSIPTKAAPRKLHYYALVQQTTNMATDHLPSTTVARDALLKYYPGGPMTDILHPQHRHICGEDVATSKWKSSELPLSIVLRAQARLCFVCSHKILRSPVKASHAGKPVHPRSGPVYHHRMAANL</sequence>
<name>A0A8E2E9Q6_9PEZI</name>
<organism evidence="1 2">
    <name type="scientific">Lepidopterella palustris CBS 459.81</name>
    <dbReference type="NCBI Taxonomy" id="1314670"/>
    <lineage>
        <taxon>Eukaryota</taxon>
        <taxon>Fungi</taxon>
        <taxon>Dikarya</taxon>
        <taxon>Ascomycota</taxon>
        <taxon>Pezizomycotina</taxon>
        <taxon>Dothideomycetes</taxon>
        <taxon>Pleosporomycetidae</taxon>
        <taxon>Mytilinidiales</taxon>
        <taxon>Argynnaceae</taxon>
        <taxon>Lepidopterella</taxon>
    </lineage>
</organism>
<proteinExistence type="predicted"/>
<dbReference type="Proteomes" id="UP000250266">
    <property type="component" value="Unassembled WGS sequence"/>
</dbReference>
<evidence type="ECO:0000313" key="1">
    <source>
        <dbReference type="EMBL" id="OCK80041.1"/>
    </source>
</evidence>
<reference evidence="1 2" key="1">
    <citation type="journal article" date="2016" name="Nat. Commun.">
        <title>Ectomycorrhizal ecology is imprinted in the genome of the dominant symbiotic fungus Cenococcum geophilum.</title>
        <authorList>
            <consortium name="DOE Joint Genome Institute"/>
            <person name="Peter M."/>
            <person name="Kohler A."/>
            <person name="Ohm R.A."/>
            <person name="Kuo A."/>
            <person name="Krutzmann J."/>
            <person name="Morin E."/>
            <person name="Arend M."/>
            <person name="Barry K.W."/>
            <person name="Binder M."/>
            <person name="Choi C."/>
            <person name="Clum A."/>
            <person name="Copeland A."/>
            <person name="Grisel N."/>
            <person name="Haridas S."/>
            <person name="Kipfer T."/>
            <person name="LaButti K."/>
            <person name="Lindquist E."/>
            <person name="Lipzen A."/>
            <person name="Maire R."/>
            <person name="Meier B."/>
            <person name="Mihaltcheva S."/>
            <person name="Molinier V."/>
            <person name="Murat C."/>
            <person name="Poggeler S."/>
            <person name="Quandt C.A."/>
            <person name="Sperisen C."/>
            <person name="Tritt A."/>
            <person name="Tisserant E."/>
            <person name="Crous P.W."/>
            <person name="Henrissat B."/>
            <person name="Nehls U."/>
            <person name="Egli S."/>
            <person name="Spatafora J.W."/>
            <person name="Grigoriev I.V."/>
            <person name="Martin F.M."/>
        </authorList>
    </citation>
    <scope>NUCLEOTIDE SEQUENCE [LARGE SCALE GENOMIC DNA]</scope>
    <source>
        <strain evidence="1 2">CBS 459.81</strain>
    </source>
</reference>
<dbReference type="AlphaFoldDB" id="A0A8E2E9Q6"/>
<keyword evidence="2" id="KW-1185">Reference proteome</keyword>
<dbReference type="EMBL" id="KV744976">
    <property type="protein sequence ID" value="OCK80041.1"/>
    <property type="molecule type" value="Genomic_DNA"/>
</dbReference>
<protein>
    <submittedName>
        <fullName evidence="1">Uncharacterized protein</fullName>
    </submittedName>
</protein>